<keyword evidence="3" id="KW-1185">Reference proteome</keyword>
<dbReference type="AlphaFoldDB" id="A0A1L7XUZ6"/>
<dbReference type="OrthoDB" id="25503at2759"/>
<dbReference type="InterPro" id="IPR043136">
    <property type="entry name" value="B30.2/SPRY_sf"/>
</dbReference>
<evidence type="ECO:0008006" key="4">
    <source>
        <dbReference type="Google" id="ProtNLM"/>
    </source>
</evidence>
<evidence type="ECO:0000313" key="3">
    <source>
        <dbReference type="Proteomes" id="UP000184330"/>
    </source>
</evidence>
<gene>
    <name evidence="2" type="ORF">PAC_18751</name>
</gene>
<sequence>MASFITEQSRSNSIGSPWSSRFSFTPRGRSYDDEPASERKSSWQDLFRKRQRTSPSPHRPLQSATSTRTSTPTKSASSSPNDDSGIVLSSHDLAMVNQLLNTTQNLTSTSDRGQKVRRCQQKACRASPRAARRRSTSSRLRELCAPQALRPEELEDAPVLSLPESLVGNIWQPRPSPGWRIETKPRDLELCIPTAFPSYSANLHSPLVTGQSRMAYVEAENRPRNGEDGIESLMLGFVAGEDRVSKMPGHERWSIGIQCFDGRLYVNESLVDSIRTGGFEPGQRLGIGLTFAVGDPADRQTEGSCGSSGASSSIVVEAFVTRDGERIRSWKMHDLLERFEELSFECLEGQYDLYAAVGTMGEANVDILLEKKDWMYADHAG</sequence>
<evidence type="ECO:0000256" key="1">
    <source>
        <dbReference type="SAM" id="MobiDB-lite"/>
    </source>
</evidence>
<feature type="compositionally biased region" description="Polar residues" evidence="1">
    <location>
        <begin position="1"/>
        <end position="23"/>
    </location>
</feature>
<proteinExistence type="predicted"/>
<evidence type="ECO:0000313" key="2">
    <source>
        <dbReference type="EMBL" id="CZR68851.1"/>
    </source>
</evidence>
<name>A0A1L7XUZ6_9HELO</name>
<dbReference type="STRING" id="576137.A0A1L7XUZ6"/>
<dbReference type="EMBL" id="FJOG01000060">
    <property type="protein sequence ID" value="CZR68851.1"/>
    <property type="molecule type" value="Genomic_DNA"/>
</dbReference>
<feature type="compositionally biased region" description="Basic and acidic residues" evidence="1">
    <location>
        <begin position="29"/>
        <end position="48"/>
    </location>
</feature>
<dbReference type="Proteomes" id="UP000184330">
    <property type="component" value="Unassembled WGS sequence"/>
</dbReference>
<feature type="region of interest" description="Disordered" evidence="1">
    <location>
        <begin position="1"/>
        <end position="87"/>
    </location>
</feature>
<protein>
    <recommendedName>
        <fullName evidence="4">SPRY domain-containing protein</fullName>
    </recommendedName>
</protein>
<organism evidence="2 3">
    <name type="scientific">Phialocephala subalpina</name>
    <dbReference type="NCBI Taxonomy" id="576137"/>
    <lineage>
        <taxon>Eukaryota</taxon>
        <taxon>Fungi</taxon>
        <taxon>Dikarya</taxon>
        <taxon>Ascomycota</taxon>
        <taxon>Pezizomycotina</taxon>
        <taxon>Leotiomycetes</taxon>
        <taxon>Helotiales</taxon>
        <taxon>Mollisiaceae</taxon>
        <taxon>Phialocephala</taxon>
        <taxon>Phialocephala fortinii species complex</taxon>
    </lineage>
</organism>
<dbReference type="Gene3D" id="2.60.120.920">
    <property type="match status" value="1"/>
</dbReference>
<feature type="compositionally biased region" description="Low complexity" evidence="1">
    <location>
        <begin position="63"/>
        <end position="80"/>
    </location>
</feature>
<feature type="region of interest" description="Disordered" evidence="1">
    <location>
        <begin position="104"/>
        <end position="139"/>
    </location>
</feature>
<reference evidence="2 3" key="1">
    <citation type="submission" date="2016-03" db="EMBL/GenBank/DDBJ databases">
        <authorList>
            <person name="Ploux O."/>
        </authorList>
    </citation>
    <scope>NUCLEOTIDE SEQUENCE [LARGE SCALE GENOMIC DNA]</scope>
    <source>
        <strain evidence="2 3">UAMH 11012</strain>
    </source>
</reference>
<accession>A0A1L7XUZ6</accession>